<dbReference type="Gene3D" id="2.60.40.3010">
    <property type="match status" value="1"/>
</dbReference>
<keyword evidence="2" id="KW-0732">Signal</keyword>
<dbReference type="EMBL" id="JAVRHX010000003">
    <property type="protein sequence ID" value="MDT0595739.1"/>
    <property type="molecule type" value="Genomic_DNA"/>
</dbReference>
<feature type="compositionally biased region" description="Polar residues" evidence="1">
    <location>
        <begin position="322"/>
        <end position="335"/>
    </location>
</feature>
<dbReference type="RefSeq" id="WP_311369255.1">
    <property type="nucleotide sequence ID" value="NZ_JAVRHX010000003.1"/>
</dbReference>
<keyword evidence="4" id="KW-1185">Reference proteome</keyword>
<organism evidence="3 4">
    <name type="scientific">Glaciecola petra</name>
    <dbReference type="NCBI Taxonomy" id="3075602"/>
    <lineage>
        <taxon>Bacteria</taxon>
        <taxon>Pseudomonadati</taxon>
        <taxon>Pseudomonadota</taxon>
        <taxon>Gammaproteobacteria</taxon>
        <taxon>Alteromonadales</taxon>
        <taxon>Alteromonadaceae</taxon>
        <taxon>Glaciecola</taxon>
    </lineage>
</organism>
<feature type="region of interest" description="Disordered" evidence="1">
    <location>
        <begin position="548"/>
        <end position="628"/>
    </location>
</feature>
<protein>
    <recommendedName>
        <fullName evidence="5">Ig-like domain-containing protein</fullName>
    </recommendedName>
</protein>
<sequence length="679" mass="65434">MQIYTSSQPVNKAKTHKLSFVSLAVISALSLSACGGGGGDSGGGNVGGGGSAPNDTPPTVTAESFAMISSGNELTLTASATDPDGNAISYSWRQISGAAISNSSGFTSASASFSAPEDVDSLVLEVTATANGRSDTAQVQVLVVEDTTTAIFVDAEFTGTSTGSIDAPFTNLANVLSNLADQEDVYIKTPSDVERLDLQTSPGRQLSLSGGNSIYGGFGADWSRDIVNNRTGVQATENGLIYRNVDVSTVVSGIDLLVSSTQLDDSFNIIGVFAQSGSASFTIDNATVLLENFDENSFDGSTGASYAIYFDNIDTTKVTNSNITAGNAKNTSNAGARTGDQGRDGVDGEDGRVGLNTNGGAGGASSGGGWNGGAGGDAATTSFAGGDNGIRGSGREVPLVRGGSPGTGGFDADTSTPEGRGGGNGGRGDNGVRGNPGAGSSGFGSIFSDGRFFRSRGEIGSDGFSGGGGGGGGGGAAGAVGANGGAGGGGGEGGDGGAGGFGALSGFASIGIHIAGGNSHNIINNQISSGNGGRGGIGGTGSAGGAGGIGGDGASGTQGFGNAKGGRGGNGGDGGRGGIGGSGGSGGGGPSFAIFVGGSTPANITDNTLNTGNGGTGGAADFTNEPDAAGRGGWSVGIFDGDANDSLTPIISGNSYTLGEAGQDGNPRETFGQSINNNF</sequence>
<reference evidence="3 4" key="1">
    <citation type="submission" date="2023-09" db="EMBL/GenBank/DDBJ databases">
        <authorList>
            <person name="Rey-Velasco X."/>
        </authorList>
    </citation>
    <scope>NUCLEOTIDE SEQUENCE [LARGE SCALE GENOMIC DNA]</scope>
    <source>
        <strain evidence="3 4">P117</strain>
    </source>
</reference>
<feature type="signal peptide" evidence="2">
    <location>
        <begin position="1"/>
        <end position="33"/>
    </location>
</feature>
<feature type="chain" id="PRO_5045764061" description="Ig-like domain-containing protein" evidence="2">
    <location>
        <begin position="34"/>
        <end position="679"/>
    </location>
</feature>
<feature type="compositionally biased region" description="Gly residues" evidence="1">
    <location>
        <begin position="548"/>
        <end position="590"/>
    </location>
</feature>
<evidence type="ECO:0000313" key="4">
    <source>
        <dbReference type="Proteomes" id="UP001253545"/>
    </source>
</evidence>
<feature type="compositionally biased region" description="Gly residues" evidence="1">
    <location>
        <begin position="357"/>
        <end position="376"/>
    </location>
</feature>
<accession>A0ABU2ZSX2</accession>
<name>A0ABU2ZSX2_9ALTE</name>
<feature type="region of interest" description="Disordered" evidence="1">
    <location>
        <begin position="322"/>
        <end position="446"/>
    </location>
</feature>
<proteinExistence type="predicted"/>
<evidence type="ECO:0000256" key="2">
    <source>
        <dbReference type="SAM" id="SignalP"/>
    </source>
</evidence>
<feature type="compositionally biased region" description="Gly residues" evidence="1">
    <location>
        <begin position="419"/>
        <end position="442"/>
    </location>
</feature>
<comment type="caution">
    <text evidence="3">The sequence shown here is derived from an EMBL/GenBank/DDBJ whole genome shotgun (WGS) entry which is preliminary data.</text>
</comment>
<evidence type="ECO:0000313" key="3">
    <source>
        <dbReference type="EMBL" id="MDT0595739.1"/>
    </source>
</evidence>
<feature type="compositionally biased region" description="Basic and acidic residues" evidence="1">
    <location>
        <begin position="340"/>
        <end position="352"/>
    </location>
</feature>
<dbReference type="Pfam" id="PF22352">
    <property type="entry name" value="K319L-like_PKD"/>
    <property type="match status" value="1"/>
</dbReference>
<evidence type="ECO:0008006" key="5">
    <source>
        <dbReference type="Google" id="ProtNLM"/>
    </source>
</evidence>
<dbReference type="Proteomes" id="UP001253545">
    <property type="component" value="Unassembled WGS sequence"/>
</dbReference>
<gene>
    <name evidence="3" type="ORF">RM552_12845</name>
</gene>
<evidence type="ECO:0000256" key="1">
    <source>
        <dbReference type="SAM" id="MobiDB-lite"/>
    </source>
</evidence>